<gene>
    <name evidence="1" type="ORF">UFOVP514_38</name>
</gene>
<proteinExistence type="predicted"/>
<organism evidence="1">
    <name type="scientific">uncultured Caudovirales phage</name>
    <dbReference type="NCBI Taxonomy" id="2100421"/>
    <lineage>
        <taxon>Viruses</taxon>
        <taxon>Duplodnaviria</taxon>
        <taxon>Heunggongvirae</taxon>
        <taxon>Uroviricota</taxon>
        <taxon>Caudoviricetes</taxon>
        <taxon>Peduoviridae</taxon>
        <taxon>Maltschvirus</taxon>
        <taxon>Maltschvirus maltsch</taxon>
    </lineage>
</organism>
<sequence length="171" mass="19534">MREENIDCLKYRKSTHLAGCDIETIIQEKGNCILTIKIAFYDTLDVNGKKLEGYYIDFHENVKQFKVNSTNRKTIAKILKTQYGLDSVSSRNIGNWKDLKIELIFDETVRMKGEVTGGIRISEKALALPTLEKDTEIFAKCKKAIASGTYSIEQIKSKYKLTEEIEKLLLS</sequence>
<evidence type="ECO:0000313" key="1">
    <source>
        <dbReference type="EMBL" id="CAB4147616.1"/>
    </source>
</evidence>
<dbReference type="EMBL" id="LR796477">
    <property type="protein sequence ID" value="CAB4147616.1"/>
    <property type="molecule type" value="Genomic_DNA"/>
</dbReference>
<protein>
    <submittedName>
        <fullName evidence="1">Uncharacterized protein</fullName>
    </submittedName>
</protein>
<name>A0A6J5MRB6_9CAUD</name>
<reference evidence="1" key="1">
    <citation type="submission" date="2020-04" db="EMBL/GenBank/DDBJ databases">
        <authorList>
            <person name="Chiriac C."/>
            <person name="Salcher M."/>
            <person name="Ghai R."/>
            <person name="Kavagutti S V."/>
        </authorList>
    </citation>
    <scope>NUCLEOTIDE SEQUENCE</scope>
</reference>
<accession>A0A6J5MRB6</accession>